<feature type="compositionally biased region" description="Basic and acidic residues" evidence="3">
    <location>
        <begin position="245"/>
        <end position="258"/>
    </location>
</feature>
<evidence type="ECO:0000256" key="3">
    <source>
        <dbReference type="SAM" id="MobiDB-lite"/>
    </source>
</evidence>
<dbReference type="SUPFAM" id="SSF54768">
    <property type="entry name" value="dsRNA-binding domain-like"/>
    <property type="match status" value="2"/>
</dbReference>
<feature type="region of interest" description="Disordered" evidence="3">
    <location>
        <begin position="234"/>
        <end position="268"/>
    </location>
</feature>
<dbReference type="GO" id="GO:0006396">
    <property type="term" value="P:RNA processing"/>
    <property type="evidence" value="ECO:0007669"/>
    <property type="project" value="TreeGrafter"/>
</dbReference>
<dbReference type="AlphaFoldDB" id="A0AAX6I3P8"/>
<dbReference type="PANTHER" id="PTHR11207">
    <property type="entry name" value="RIBONUCLEASE III"/>
    <property type="match status" value="1"/>
</dbReference>
<dbReference type="Pfam" id="PF00035">
    <property type="entry name" value="dsrm"/>
    <property type="match status" value="2"/>
</dbReference>
<feature type="compositionally biased region" description="Basic residues" evidence="3">
    <location>
        <begin position="191"/>
        <end position="200"/>
    </location>
</feature>
<reference evidence="5" key="1">
    <citation type="journal article" date="2023" name="GigaByte">
        <title>Genome assembly of the bearded iris, Iris pallida Lam.</title>
        <authorList>
            <person name="Bruccoleri R.E."/>
            <person name="Oakeley E.J."/>
            <person name="Faust A.M.E."/>
            <person name="Altorfer M."/>
            <person name="Dessus-Babus S."/>
            <person name="Burckhardt D."/>
            <person name="Oertli M."/>
            <person name="Naumann U."/>
            <person name="Petersen F."/>
            <person name="Wong J."/>
        </authorList>
    </citation>
    <scope>NUCLEOTIDE SEQUENCE</scope>
    <source>
        <strain evidence="5">GSM-AAB239-AS_SAM_17_03QT</strain>
    </source>
</reference>
<feature type="compositionally biased region" description="Basic and acidic residues" evidence="3">
    <location>
        <begin position="176"/>
        <end position="190"/>
    </location>
</feature>
<dbReference type="GO" id="GO:0010468">
    <property type="term" value="P:regulation of gene expression"/>
    <property type="evidence" value="ECO:0007669"/>
    <property type="project" value="TreeGrafter"/>
</dbReference>
<dbReference type="InterPro" id="IPR014720">
    <property type="entry name" value="dsRBD_dom"/>
</dbReference>
<sequence>MANCYVFKSLLQEYAQKVGLSTPVYQTEKEGPSHEPVFKSTVIVNDAKYESLPGFLNRKAAEQSAAEVALLQLQQSGETTVNIPTVHETGLCKNLLQEYAQKMNYAIPSYICQKRPSGHHFTCTVDIGGIQYIGAVAKTKKEAEIKAARTALLAIQQTATNGASQYTVLPGKRKAKEQETQSKSMQEVKPKKASFKKKKWSKKFRRTKDGLAAVLDAVELNRASEGEAMSVVQGNNVQGNNGEMSGRKEDEPLDRVNEAKPNGGFQSKKFRRTKDGLAAVLDAVELNRAIEGEDMSVVQGNNGEMSGRREDEPLDRVNEAKPNGCSQDQEQNNLTTMNAERSNESHEMQLAEIAMLQQEVIKPVDLGSMSCLAG</sequence>
<dbReference type="EMBL" id="JANAVB010005397">
    <property type="protein sequence ID" value="KAJ6847467.1"/>
    <property type="molecule type" value="Genomic_DNA"/>
</dbReference>
<dbReference type="GO" id="GO:0004525">
    <property type="term" value="F:ribonuclease III activity"/>
    <property type="evidence" value="ECO:0007669"/>
    <property type="project" value="TreeGrafter"/>
</dbReference>
<evidence type="ECO:0000256" key="2">
    <source>
        <dbReference type="PROSITE-ProRule" id="PRU00266"/>
    </source>
</evidence>
<gene>
    <name evidence="5" type="ORF">M6B38_276900</name>
</gene>
<dbReference type="PANTHER" id="PTHR11207:SF1">
    <property type="entry name" value="DOUBLE-STRANDED RNA-BINDING PROTEIN 1"/>
    <property type="match status" value="1"/>
</dbReference>
<feature type="region of interest" description="Disordered" evidence="3">
    <location>
        <begin position="171"/>
        <end position="200"/>
    </location>
</feature>
<name>A0AAX6I3P8_IRIPA</name>
<proteinExistence type="predicted"/>
<dbReference type="PROSITE" id="PS50137">
    <property type="entry name" value="DS_RBD"/>
    <property type="match status" value="2"/>
</dbReference>
<evidence type="ECO:0000313" key="5">
    <source>
        <dbReference type="EMBL" id="KAJ6847467.1"/>
    </source>
</evidence>
<organism evidence="5 6">
    <name type="scientific">Iris pallida</name>
    <name type="common">Sweet iris</name>
    <dbReference type="NCBI Taxonomy" id="29817"/>
    <lineage>
        <taxon>Eukaryota</taxon>
        <taxon>Viridiplantae</taxon>
        <taxon>Streptophyta</taxon>
        <taxon>Embryophyta</taxon>
        <taxon>Tracheophyta</taxon>
        <taxon>Spermatophyta</taxon>
        <taxon>Magnoliopsida</taxon>
        <taxon>Liliopsida</taxon>
        <taxon>Asparagales</taxon>
        <taxon>Iridaceae</taxon>
        <taxon>Iridoideae</taxon>
        <taxon>Irideae</taxon>
        <taxon>Iris</taxon>
    </lineage>
</organism>
<dbReference type="GO" id="GO:0003725">
    <property type="term" value="F:double-stranded RNA binding"/>
    <property type="evidence" value="ECO:0007669"/>
    <property type="project" value="TreeGrafter"/>
</dbReference>
<reference evidence="5" key="2">
    <citation type="submission" date="2023-04" db="EMBL/GenBank/DDBJ databases">
        <authorList>
            <person name="Bruccoleri R.E."/>
            <person name="Oakeley E.J."/>
            <person name="Faust A.-M."/>
            <person name="Dessus-Babus S."/>
            <person name="Altorfer M."/>
            <person name="Burckhardt D."/>
            <person name="Oertli M."/>
            <person name="Naumann U."/>
            <person name="Petersen F."/>
            <person name="Wong J."/>
        </authorList>
    </citation>
    <scope>NUCLEOTIDE SEQUENCE</scope>
    <source>
        <strain evidence="5">GSM-AAB239-AS_SAM_17_03QT</strain>
        <tissue evidence="5">Leaf</tissue>
    </source>
</reference>
<keyword evidence="6" id="KW-1185">Reference proteome</keyword>
<keyword evidence="1 2" id="KW-0694">RNA-binding</keyword>
<evidence type="ECO:0000256" key="1">
    <source>
        <dbReference type="ARBA" id="ARBA00022884"/>
    </source>
</evidence>
<accession>A0AAX6I3P8</accession>
<feature type="domain" description="DRBM" evidence="4">
    <location>
        <begin position="6"/>
        <end position="75"/>
    </location>
</feature>
<comment type="caution">
    <text evidence="5">The sequence shown here is derived from an EMBL/GenBank/DDBJ whole genome shotgun (WGS) entry which is preliminary data.</text>
</comment>
<dbReference type="Gene3D" id="3.30.160.20">
    <property type="match status" value="2"/>
</dbReference>
<dbReference type="GO" id="GO:0005634">
    <property type="term" value="C:nucleus"/>
    <property type="evidence" value="ECO:0007669"/>
    <property type="project" value="TreeGrafter"/>
</dbReference>
<evidence type="ECO:0000313" key="6">
    <source>
        <dbReference type="Proteomes" id="UP001140949"/>
    </source>
</evidence>
<protein>
    <submittedName>
        <fullName evidence="5">Double-stranded RNA-binding protein 8-like</fullName>
    </submittedName>
</protein>
<dbReference type="Proteomes" id="UP001140949">
    <property type="component" value="Unassembled WGS sequence"/>
</dbReference>
<evidence type="ECO:0000259" key="4">
    <source>
        <dbReference type="PROSITE" id="PS50137"/>
    </source>
</evidence>
<feature type="domain" description="DRBM" evidence="4">
    <location>
        <begin position="91"/>
        <end position="157"/>
    </location>
</feature>
<dbReference type="SMART" id="SM00358">
    <property type="entry name" value="DSRM"/>
    <property type="match status" value="2"/>
</dbReference>